<protein>
    <recommendedName>
        <fullName evidence="2">Reverse transcriptase Ty1/copia-type domain-containing protein</fullName>
    </recommendedName>
</protein>
<evidence type="ECO:0000259" key="2">
    <source>
        <dbReference type="Pfam" id="PF07727"/>
    </source>
</evidence>
<feature type="region of interest" description="Disordered" evidence="1">
    <location>
        <begin position="40"/>
        <end position="101"/>
    </location>
</feature>
<dbReference type="InterPro" id="IPR013103">
    <property type="entry name" value="RVT_2"/>
</dbReference>
<sequence length="423" mass="48765">MNEMPIAKCYGHNFPSWKYRVESILESKDLINILIEDPPGEESERQKWKIKDSQAKGHKANDCWHNPKKGNNNRREDLNKPNTSGYKPKFGNQQKQTGNSHNEKAANCLIAKNQEKSEHTDYSIIKIDGPAEEETNSSPGDEESSVEIQNPASNTRYNFRHTHRPGFYYEPSLSEEEYEENSIIQAPNDTLLMTQNQNHIPKTYKEAIECPQASKWTEAMKKEIYSLLEHHVLDIEPLPKGTKPIKSKWIFTIKNDPIIGKRYKSRLVAAGYSQKYGINYYRTFSPVISSDTLRILLCYAAKQNCDFKNYDIETAYLYGDLQEKQYMLQPEGFEMGDKNMVCKLKKAIYGLHQSAKVFYDTLKSHLLDEVSRFRASLLSLTGEHTPSQPKESYFKGIVFITLYLNPQEQLVDGRLRLNLNGVV</sequence>
<dbReference type="Proteomes" id="UP001235939">
    <property type="component" value="Chromosome 08"/>
</dbReference>
<organism evidence="3 4">
    <name type="scientific">Cordylochernes scorpioides</name>
    <dbReference type="NCBI Taxonomy" id="51811"/>
    <lineage>
        <taxon>Eukaryota</taxon>
        <taxon>Metazoa</taxon>
        <taxon>Ecdysozoa</taxon>
        <taxon>Arthropoda</taxon>
        <taxon>Chelicerata</taxon>
        <taxon>Arachnida</taxon>
        <taxon>Pseudoscorpiones</taxon>
        <taxon>Cheliferoidea</taxon>
        <taxon>Chernetidae</taxon>
        <taxon>Cordylochernes</taxon>
    </lineage>
</organism>
<dbReference type="Pfam" id="PF07727">
    <property type="entry name" value="RVT_2"/>
    <property type="match status" value="1"/>
</dbReference>
<feature type="domain" description="Reverse transcriptase Ty1/copia-type" evidence="2">
    <location>
        <begin position="233"/>
        <end position="368"/>
    </location>
</feature>
<feature type="compositionally biased region" description="Polar residues" evidence="1">
    <location>
        <begin position="146"/>
        <end position="157"/>
    </location>
</feature>
<keyword evidence="4" id="KW-1185">Reference proteome</keyword>
<gene>
    <name evidence="3" type="ORF">LAZ67_8003421</name>
</gene>
<reference evidence="3 4" key="1">
    <citation type="submission" date="2022-01" db="EMBL/GenBank/DDBJ databases">
        <title>A chromosomal length assembly of Cordylochernes scorpioides.</title>
        <authorList>
            <person name="Zeh D."/>
            <person name="Zeh J."/>
        </authorList>
    </citation>
    <scope>NUCLEOTIDE SEQUENCE [LARGE SCALE GENOMIC DNA]</scope>
    <source>
        <strain evidence="3">IN4F17</strain>
        <tissue evidence="3">Whole Body</tissue>
    </source>
</reference>
<evidence type="ECO:0000313" key="3">
    <source>
        <dbReference type="EMBL" id="UYV71473.1"/>
    </source>
</evidence>
<evidence type="ECO:0000313" key="4">
    <source>
        <dbReference type="Proteomes" id="UP001235939"/>
    </source>
</evidence>
<dbReference type="EMBL" id="CP092870">
    <property type="protein sequence ID" value="UYV71473.1"/>
    <property type="molecule type" value="Genomic_DNA"/>
</dbReference>
<proteinExistence type="predicted"/>
<name>A0ABY6KUR0_9ARAC</name>
<feature type="region of interest" description="Disordered" evidence="1">
    <location>
        <begin position="128"/>
        <end position="159"/>
    </location>
</feature>
<evidence type="ECO:0000256" key="1">
    <source>
        <dbReference type="SAM" id="MobiDB-lite"/>
    </source>
</evidence>
<accession>A0ABY6KUR0</accession>
<feature type="compositionally biased region" description="Acidic residues" evidence="1">
    <location>
        <begin position="130"/>
        <end position="145"/>
    </location>
</feature>
<feature type="compositionally biased region" description="Polar residues" evidence="1">
    <location>
        <begin position="80"/>
        <end position="100"/>
    </location>
</feature>
<feature type="compositionally biased region" description="Basic and acidic residues" evidence="1">
    <location>
        <begin position="42"/>
        <end position="62"/>
    </location>
</feature>